<name>A0AB34FS62_9HYPO</name>
<dbReference type="Proteomes" id="UP001163105">
    <property type="component" value="Unassembled WGS sequence"/>
</dbReference>
<accession>A0AB34FS62</accession>
<dbReference type="AlphaFoldDB" id="A0AB34FS62"/>
<sequence length="144" mass="15717">MSPTKSNKLALQGVVNKLTLADAMTLRDAFTYSSILEQCYNTRVDPVSYLSKTFKHPVTLLSAMFDTGCILVGSRALEFFVPGSDSDESAWKFFVPGYKEETLGPDVLELSQQPTTNSALCTAGCTLEKERSKSNSSLEMTVVA</sequence>
<gene>
    <name evidence="1" type="ORF">O9K51_06733</name>
</gene>
<reference evidence="1" key="1">
    <citation type="submission" date="2023-01" db="EMBL/GenBank/DDBJ databases">
        <title>The growth and conidiation of Purpureocillium lavendulum are regulated by nitrogen source and histone H3K14 acetylation.</title>
        <authorList>
            <person name="Tang P."/>
            <person name="Han J."/>
            <person name="Zhang C."/>
            <person name="Tang P."/>
            <person name="Qi F."/>
            <person name="Zhang K."/>
            <person name="Liang L."/>
        </authorList>
    </citation>
    <scope>NUCLEOTIDE SEQUENCE</scope>
    <source>
        <strain evidence="1">YMF1.00683</strain>
    </source>
</reference>
<proteinExistence type="predicted"/>
<dbReference type="EMBL" id="JAQHRD010000005">
    <property type="protein sequence ID" value="KAJ6440940.1"/>
    <property type="molecule type" value="Genomic_DNA"/>
</dbReference>
<organism evidence="1 2">
    <name type="scientific">Purpureocillium lavendulum</name>
    <dbReference type="NCBI Taxonomy" id="1247861"/>
    <lineage>
        <taxon>Eukaryota</taxon>
        <taxon>Fungi</taxon>
        <taxon>Dikarya</taxon>
        <taxon>Ascomycota</taxon>
        <taxon>Pezizomycotina</taxon>
        <taxon>Sordariomycetes</taxon>
        <taxon>Hypocreomycetidae</taxon>
        <taxon>Hypocreales</taxon>
        <taxon>Ophiocordycipitaceae</taxon>
        <taxon>Purpureocillium</taxon>
    </lineage>
</organism>
<comment type="caution">
    <text evidence="1">The sequence shown here is derived from an EMBL/GenBank/DDBJ whole genome shotgun (WGS) entry which is preliminary data.</text>
</comment>
<evidence type="ECO:0000313" key="1">
    <source>
        <dbReference type="EMBL" id="KAJ6440940.1"/>
    </source>
</evidence>
<evidence type="ECO:0000313" key="2">
    <source>
        <dbReference type="Proteomes" id="UP001163105"/>
    </source>
</evidence>
<keyword evidence="2" id="KW-1185">Reference proteome</keyword>
<protein>
    <submittedName>
        <fullName evidence="1">Uncharacterized protein</fullName>
    </submittedName>
</protein>